<dbReference type="EMBL" id="JBHSNC010000004">
    <property type="protein sequence ID" value="MFC5528061.1"/>
    <property type="molecule type" value="Genomic_DNA"/>
</dbReference>
<gene>
    <name evidence="2" type="ORF">ACFPQ4_01110</name>
</gene>
<evidence type="ECO:0000313" key="3">
    <source>
        <dbReference type="Proteomes" id="UP001596108"/>
    </source>
</evidence>
<name>A0ABW0QSV6_9BACL</name>
<reference evidence="3" key="1">
    <citation type="journal article" date="2019" name="Int. J. Syst. Evol. Microbiol.">
        <title>The Global Catalogue of Microorganisms (GCM) 10K type strain sequencing project: providing services to taxonomists for standard genome sequencing and annotation.</title>
        <authorList>
            <consortium name="The Broad Institute Genomics Platform"/>
            <consortium name="The Broad Institute Genome Sequencing Center for Infectious Disease"/>
            <person name="Wu L."/>
            <person name="Ma J."/>
        </authorList>
    </citation>
    <scope>NUCLEOTIDE SEQUENCE [LARGE SCALE GENOMIC DNA]</scope>
    <source>
        <strain evidence="3">CGMCC 1.18578</strain>
    </source>
</reference>
<accession>A0ABW0QSV6</accession>
<comment type="caution">
    <text evidence="2">The sequence shown here is derived from an EMBL/GenBank/DDBJ whole genome shotgun (WGS) entry which is preliminary data.</text>
</comment>
<organism evidence="2 3">
    <name type="scientific">Cohnella yongneupensis</name>
    <dbReference type="NCBI Taxonomy" id="425006"/>
    <lineage>
        <taxon>Bacteria</taxon>
        <taxon>Bacillati</taxon>
        <taxon>Bacillota</taxon>
        <taxon>Bacilli</taxon>
        <taxon>Bacillales</taxon>
        <taxon>Paenibacillaceae</taxon>
        <taxon>Cohnella</taxon>
    </lineage>
</organism>
<keyword evidence="1" id="KW-0812">Transmembrane</keyword>
<keyword evidence="1" id="KW-1133">Transmembrane helix</keyword>
<dbReference type="RefSeq" id="WP_378109873.1">
    <property type="nucleotide sequence ID" value="NZ_JBHSNC010000004.1"/>
</dbReference>
<keyword evidence="1" id="KW-0472">Membrane</keyword>
<dbReference type="Proteomes" id="UP001596108">
    <property type="component" value="Unassembled WGS sequence"/>
</dbReference>
<sequence length="64" mass="7432">MTTEDFNILSVFAIIITLFIIGVTINNKLSERLKNDERIIARLDMLINNKEKDAKIKNHEDQES</sequence>
<protein>
    <submittedName>
        <fullName evidence="2">Uncharacterized protein</fullName>
    </submittedName>
</protein>
<proteinExistence type="predicted"/>
<keyword evidence="3" id="KW-1185">Reference proteome</keyword>
<evidence type="ECO:0000313" key="2">
    <source>
        <dbReference type="EMBL" id="MFC5528061.1"/>
    </source>
</evidence>
<evidence type="ECO:0000256" key="1">
    <source>
        <dbReference type="SAM" id="Phobius"/>
    </source>
</evidence>
<feature type="transmembrane region" description="Helical" evidence="1">
    <location>
        <begin position="6"/>
        <end position="25"/>
    </location>
</feature>